<dbReference type="EMBL" id="QICL01000021">
    <property type="protein sequence ID" value="PXV62243.1"/>
    <property type="molecule type" value="Genomic_DNA"/>
</dbReference>
<dbReference type="AlphaFoldDB" id="A0A2V3PLS2"/>
<proteinExistence type="predicted"/>
<dbReference type="Proteomes" id="UP000247973">
    <property type="component" value="Unassembled WGS sequence"/>
</dbReference>
<keyword evidence="1" id="KW-1133">Transmembrane helix</keyword>
<evidence type="ECO:0000313" key="3">
    <source>
        <dbReference type="Proteomes" id="UP000247973"/>
    </source>
</evidence>
<name>A0A2V3PLS2_9BACT</name>
<keyword evidence="3" id="KW-1185">Reference proteome</keyword>
<evidence type="ECO:0000313" key="2">
    <source>
        <dbReference type="EMBL" id="PXV62243.1"/>
    </source>
</evidence>
<sequence length="142" mass="16407">MNEIDKIIEKYFDGETSLREEEILRNYFLKPDIEARHKMYVPMFAFFTEERKVAEPPQKAKKKFPLYLWAGIAASILLLVCIKFAYTPADNVSSKSMVYIDGKKISDMQTINNQALISIENVSNVDEEILNSQIDILDSFTE</sequence>
<reference evidence="2 3" key="1">
    <citation type="submission" date="2018-03" db="EMBL/GenBank/DDBJ databases">
        <title>Genomic Encyclopedia of Archaeal and Bacterial Type Strains, Phase II (KMG-II): from individual species to whole genera.</title>
        <authorList>
            <person name="Goeker M."/>
        </authorList>
    </citation>
    <scope>NUCLEOTIDE SEQUENCE [LARGE SCALE GENOMIC DNA]</scope>
    <source>
        <strain evidence="2 3">DSM 100214</strain>
    </source>
</reference>
<feature type="transmembrane region" description="Helical" evidence="1">
    <location>
        <begin position="66"/>
        <end position="86"/>
    </location>
</feature>
<accession>A0A2V3PLS2</accession>
<dbReference type="RefSeq" id="WP_110311589.1">
    <property type="nucleotide sequence ID" value="NZ_QICL01000021.1"/>
</dbReference>
<dbReference type="OrthoDB" id="1098521at2"/>
<evidence type="ECO:0000256" key="1">
    <source>
        <dbReference type="SAM" id="Phobius"/>
    </source>
</evidence>
<organism evidence="2 3">
    <name type="scientific">Dysgonomonas alginatilytica</name>
    <dbReference type="NCBI Taxonomy" id="1605892"/>
    <lineage>
        <taxon>Bacteria</taxon>
        <taxon>Pseudomonadati</taxon>
        <taxon>Bacteroidota</taxon>
        <taxon>Bacteroidia</taxon>
        <taxon>Bacteroidales</taxon>
        <taxon>Dysgonomonadaceae</taxon>
        <taxon>Dysgonomonas</taxon>
    </lineage>
</organism>
<gene>
    <name evidence="2" type="ORF">CLV62_12166</name>
</gene>
<comment type="caution">
    <text evidence="2">The sequence shown here is derived from an EMBL/GenBank/DDBJ whole genome shotgun (WGS) entry which is preliminary data.</text>
</comment>
<protein>
    <submittedName>
        <fullName evidence="2">Uncharacterized protein</fullName>
    </submittedName>
</protein>
<keyword evidence="1" id="KW-0472">Membrane</keyword>
<keyword evidence="1" id="KW-0812">Transmembrane</keyword>